<proteinExistence type="predicted"/>
<feature type="domain" description="Pterin-binding" evidence="9">
    <location>
        <begin position="24"/>
        <end position="276"/>
    </location>
</feature>
<dbReference type="GO" id="GO:0004156">
    <property type="term" value="F:dihydropteroate synthase activity"/>
    <property type="evidence" value="ECO:0007669"/>
    <property type="project" value="UniProtKB-EC"/>
</dbReference>
<keyword evidence="7" id="KW-0460">Magnesium</keyword>
<dbReference type="RefSeq" id="WP_244526176.1">
    <property type="nucleotide sequence ID" value="NZ_FPAS01000001.1"/>
</dbReference>
<comment type="catalytic activity">
    <reaction evidence="1">
        <text>(7,8-dihydropterin-6-yl)methyl diphosphate + 4-aminobenzoate = 7,8-dihydropteroate + diphosphate</text>
        <dbReference type="Rhea" id="RHEA:19949"/>
        <dbReference type="ChEBI" id="CHEBI:17836"/>
        <dbReference type="ChEBI" id="CHEBI:17839"/>
        <dbReference type="ChEBI" id="CHEBI:33019"/>
        <dbReference type="ChEBI" id="CHEBI:72950"/>
        <dbReference type="EC" id="2.5.1.15"/>
    </reaction>
</comment>
<evidence type="ECO:0000256" key="8">
    <source>
        <dbReference type="ARBA" id="ARBA00022909"/>
    </source>
</evidence>
<keyword evidence="5" id="KW-0808">Transferase</keyword>
<dbReference type="InterPro" id="IPR011005">
    <property type="entry name" value="Dihydropteroate_synth-like_sf"/>
</dbReference>
<dbReference type="GO" id="GO:0046656">
    <property type="term" value="P:folic acid biosynthetic process"/>
    <property type="evidence" value="ECO:0007669"/>
    <property type="project" value="UniProtKB-KW"/>
</dbReference>
<evidence type="ECO:0000256" key="5">
    <source>
        <dbReference type="ARBA" id="ARBA00022679"/>
    </source>
</evidence>
<keyword evidence="11" id="KW-1185">Reference proteome</keyword>
<evidence type="ECO:0000313" key="11">
    <source>
        <dbReference type="Proteomes" id="UP000236454"/>
    </source>
</evidence>
<evidence type="ECO:0000256" key="6">
    <source>
        <dbReference type="ARBA" id="ARBA00022723"/>
    </source>
</evidence>
<dbReference type="EMBL" id="FPAS01000001">
    <property type="protein sequence ID" value="SFT38755.1"/>
    <property type="molecule type" value="Genomic_DNA"/>
</dbReference>
<evidence type="ECO:0000313" key="10">
    <source>
        <dbReference type="EMBL" id="SFT38755.1"/>
    </source>
</evidence>
<dbReference type="Gene3D" id="3.20.20.20">
    <property type="entry name" value="Dihydropteroate synthase-like"/>
    <property type="match status" value="1"/>
</dbReference>
<dbReference type="InterPro" id="IPR045031">
    <property type="entry name" value="DHP_synth-like"/>
</dbReference>
<dbReference type="PROSITE" id="PS50972">
    <property type="entry name" value="PTERIN_BINDING"/>
    <property type="match status" value="1"/>
</dbReference>
<gene>
    <name evidence="10" type="ORF">SAMN05216474_0271</name>
</gene>
<keyword evidence="6" id="KW-0479">Metal-binding</keyword>
<comment type="cofactor">
    <cofactor evidence="2">
        <name>Mg(2+)</name>
        <dbReference type="ChEBI" id="CHEBI:18420"/>
    </cofactor>
</comment>
<dbReference type="Proteomes" id="UP000236454">
    <property type="component" value="Unassembled WGS sequence"/>
</dbReference>
<protein>
    <recommendedName>
        <fullName evidence="4">dihydropteroate synthase</fullName>
        <ecNumber evidence="4">2.5.1.15</ecNumber>
    </recommendedName>
</protein>
<comment type="pathway">
    <text evidence="3">Cofactor biosynthesis; tetrahydrofolate biosynthesis; 7,8-dihydrofolate from 2-amino-4-hydroxy-6-hydroxymethyl-7,8-dihydropteridine diphosphate and 4-aminobenzoate: step 1/2.</text>
</comment>
<evidence type="ECO:0000256" key="7">
    <source>
        <dbReference type="ARBA" id="ARBA00022842"/>
    </source>
</evidence>
<dbReference type="AlphaFoldDB" id="A0A1I6XK73"/>
<dbReference type="GO" id="GO:0005829">
    <property type="term" value="C:cytosol"/>
    <property type="evidence" value="ECO:0007669"/>
    <property type="project" value="TreeGrafter"/>
</dbReference>
<dbReference type="PANTHER" id="PTHR20941">
    <property type="entry name" value="FOLATE SYNTHESIS PROTEINS"/>
    <property type="match status" value="1"/>
</dbReference>
<dbReference type="GO" id="GO:0046872">
    <property type="term" value="F:metal ion binding"/>
    <property type="evidence" value="ECO:0007669"/>
    <property type="project" value="UniProtKB-KW"/>
</dbReference>
<dbReference type="GO" id="GO:0046654">
    <property type="term" value="P:tetrahydrofolate biosynthetic process"/>
    <property type="evidence" value="ECO:0007669"/>
    <property type="project" value="TreeGrafter"/>
</dbReference>
<dbReference type="STRING" id="477690.SAMN05216474_0271"/>
<evidence type="ECO:0000259" key="9">
    <source>
        <dbReference type="PROSITE" id="PS50972"/>
    </source>
</evidence>
<dbReference type="PROSITE" id="PS00793">
    <property type="entry name" value="DHPS_2"/>
    <property type="match status" value="1"/>
</dbReference>
<name>A0A1I6XK73_9FLAO</name>
<dbReference type="Pfam" id="PF00809">
    <property type="entry name" value="Pterin_bind"/>
    <property type="match status" value="1"/>
</dbReference>
<dbReference type="CDD" id="cd00739">
    <property type="entry name" value="DHPS"/>
    <property type="match status" value="1"/>
</dbReference>
<accession>A0A1I6XK73</accession>
<keyword evidence="8" id="KW-0289">Folate biosynthesis</keyword>
<organism evidence="10 11">
    <name type="scientific">Lishizhenia tianjinensis</name>
    <dbReference type="NCBI Taxonomy" id="477690"/>
    <lineage>
        <taxon>Bacteria</taxon>
        <taxon>Pseudomonadati</taxon>
        <taxon>Bacteroidota</taxon>
        <taxon>Flavobacteriia</taxon>
        <taxon>Flavobacteriales</taxon>
        <taxon>Crocinitomicaceae</taxon>
        <taxon>Lishizhenia</taxon>
    </lineage>
</organism>
<evidence type="ECO:0000256" key="1">
    <source>
        <dbReference type="ARBA" id="ARBA00000012"/>
    </source>
</evidence>
<dbReference type="PANTHER" id="PTHR20941:SF1">
    <property type="entry name" value="FOLIC ACID SYNTHESIS PROTEIN FOL1"/>
    <property type="match status" value="1"/>
</dbReference>
<sequence length="283" mass="31812">MKDKNNKISSLLRYRDKVLDLSTPRVMGILNLTQDSFYEPSRNQSTKELLTTVEKMLQDGADILDLGAYSTRPGAIEVPVELEVQRVQEAVQAIRKNFGEVWISVDTFRSEVAQRGIAEGADIINDVSGGTLDEAMFATVAQHQIPYILMHMRGTPQTMQSMCNYDNLIEDIYEDLMKKVRKLNALEHNNVILDLGYGFAKTLEQNYELLAQQNKFTTMGYPILTGISRKSMIYKALDITAAESLSATTALNMYALNKGANILRVHDVKEAKQVVELNTLLNQ</sequence>
<dbReference type="EC" id="2.5.1.15" evidence="4"/>
<dbReference type="SUPFAM" id="SSF51717">
    <property type="entry name" value="Dihydropteroate synthetase-like"/>
    <property type="match status" value="1"/>
</dbReference>
<dbReference type="InterPro" id="IPR000489">
    <property type="entry name" value="Pterin-binding_dom"/>
</dbReference>
<evidence type="ECO:0000256" key="3">
    <source>
        <dbReference type="ARBA" id="ARBA00004763"/>
    </source>
</evidence>
<evidence type="ECO:0000256" key="2">
    <source>
        <dbReference type="ARBA" id="ARBA00001946"/>
    </source>
</evidence>
<reference evidence="10 11" key="1">
    <citation type="submission" date="2016-10" db="EMBL/GenBank/DDBJ databases">
        <authorList>
            <person name="de Groot N.N."/>
        </authorList>
    </citation>
    <scope>NUCLEOTIDE SEQUENCE [LARGE SCALE GENOMIC DNA]</scope>
    <source>
        <strain evidence="10 11">CGMCC 1.7005</strain>
    </source>
</reference>
<evidence type="ECO:0000256" key="4">
    <source>
        <dbReference type="ARBA" id="ARBA00012458"/>
    </source>
</evidence>
<dbReference type="InterPro" id="IPR006390">
    <property type="entry name" value="DHP_synth_dom"/>
</dbReference>
<dbReference type="NCBIfam" id="TIGR01496">
    <property type="entry name" value="DHPS"/>
    <property type="match status" value="1"/>
</dbReference>